<reference evidence="1" key="1">
    <citation type="submission" date="2021-06" db="EMBL/GenBank/DDBJ databases">
        <authorList>
            <person name="Kallberg Y."/>
            <person name="Tangrot J."/>
            <person name="Rosling A."/>
        </authorList>
    </citation>
    <scope>NUCLEOTIDE SEQUENCE</scope>
    <source>
        <strain evidence="1">UK204</strain>
    </source>
</reference>
<evidence type="ECO:0000313" key="1">
    <source>
        <dbReference type="EMBL" id="CAG8535812.1"/>
    </source>
</evidence>
<sequence length="169" mass="19852">MENENLSTYFLDFTLGLWTNDVKIGFVERFFPTGLLVSHAYNSYIFITDEIEYTVATGYNESDGIVEKLDDYTIYDALQNAAEAWSMVFDIEIDELDMLLLQLPEKDLNAYKYIHIEDEMPEGENMDEIEFIPILEKVSPTEAKKFISETMRFLYKQEREFSEISEELK</sequence>
<keyword evidence="2" id="KW-1185">Reference proteome</keyword>
<dbReference type="EMBL" id="CAJVPQ010001163">
    <property type="protein sequence ID" value="CAG8535812.1"/>
    <property type="molecule type" value="Genomic_DNA"/>
</dbReference>
<gene>
    <name evidence="1" type="ORF">FCALED_LOCUS5399</name>
</gene>
<comment type="caution">
    <text evidence="1">The sequence shown here is derived from an EMBL/GenBank/DDBJ whole genome shotgun (WGS) entry which is preliminary data.</text>
</comment>
<organism evidence="1 2">
    <name type="scientific">Funneliformis caledonium</name>
    <dbReference type="NCBI Taxonomy" id="1117310"/>
    <lineage>
        <taxon>Eukaryota</taxon>
        <taxon>Fungi</taxon>
        <taxon>Fungi incertae sedis</taxon>
        <taxon>Mucoromycota</taxon>
        <taxon>Glomeromycotina</taxon>
        <taxon>Glomeromycetes</taxon>
        <taxon>Glomerales</taxon>
        <taxon>Glomeraceae</taxon>
        <taxon>Funneliformis</taxon>
    </lineage>
</organism>
<name>A0A9N9AND3_9GLOM</name>
<dbReference type="OrthoDB" id="2436275at2759"/>
<protein>
    <submittedName>
        <fullName evidence="1">7408_t:CDS:1</fullName>
    </submittedName>
</protein>
<feature type="non-terminal residue" evidence="1">
    <location>
        <position position="1"/>
    </location>
</feature>
<accession>A0A9N9AND3</accession>
<proteinExistence type="predicted"/>
<evidence type="ECO:0000313" key="2">
    <source>
        <dbReference type="Proteomes" id="UP000789570"/>
    </source>
</evidence>
<dbReference type="Proteomes" id="UP000789570">
    <property type="component" value="Unassembled WGS sequence"/>
</dbReference>
<dbReference type="AlphaFoldDB" id="A0A9N9AND3"/>